<feature type="transmembrane region" description="Helical" evidence="1">
    <location>
        <begin position="43"/>
        <end position="65"/>
    </location>
</feature>
<accession>A0A916ZLA3</accession>
<protein>
    <recommendedName>
        <fullName evidence="4">HupE / UreJ protein</fullName>
    </recommendedName>
</protein>
<keyword evidence="1" id="KW-1133">Transmembrane helix</keyword>
<sequence length="193" mass="21869">MEEFWLYFKLGLTHVLDWNAYDHVLYLTALVASYTFSSWKRVFWLASIFTIGHMLSLALAAYNVVSVDTGIVEFLIPVSIFVAALYNIFTAGKPNASKVNLLYFITLFFGLIHGFGFSTYFKMISESADHISLLLVEFALGIEVAQLLVVAVVLILASIFQNIFNFAKRDWILVISALIIGLTLPILKENWLW</sequence>
<evidence type="ECO:0000313" key="2">
    <source>
        <dbReference type="EMBL" id="GGE03210.1"/>
    </source>
</evidence>
<evidence type="ECO:0000256" key="1">
    <source>
        <dbReference type="SAM" id="Phobius"/>
    </source>
</evidence>
<feature type="transmembrane region" description="Helical" evidence="1">
    <location>
        <begin position="171"/>
        <end position="187"/>
    </location>
</feature>
<dbReference type="EMBL" id="BMGL01000001">
    <property type="protein sequence ID" value="GGE03210.1"/>
    <property type="molecule type" value="Genomic_DNA"/>
</dbReference>
<name>A0A916ZLA3_9FLAO</name>
<dbReference type="Proteomes" id="UP000599688">
    <property type="component" value="Unassembled WGS sequence"/>
</dbReference>
<dbReference type="Pfam" id="PF13795">
    <property type="entry name" value="HupE_UreJ_2"/>
    <property type="match status" value="1"/>
</dbReference>
<comment type="caution">
    <text evidence="2">The sequence shown here is derived from an EMBL/GenBank/DDBJ whole genome shotgun (WGS) entry which is preliminary data.</text>
</comment>
<organism evidence="2 3">
    <name type="scientific">Psychroflexus salis</name>
    <dbReference type="NCBI Taxonomy" id="1526574"/>
    <lineage>
        <taxon>Bacteria</taxon>
        <taxon>Pseudomonadati</taxon>
        <taxon>Bacteroidota</taxon>
        <taxon>Flavobacteriia</taxon>
        <taxon>Flavobacteriales</taxon>
        <taxon>Flavobacteriaceae</taxon>
        <taxon>Psychroflexus</taxon>
    </lineage>
</organism>
<feature type="transmembrane region" description="Helical" evidence="1">
    <location>
        <begin position="71"/>
        <end position="89"/>
    </location>
</feature>
<dbReference type="RefSeq" id="WP_188404806.1">
    <property type="nucleotide sequence ID" value="NZ_BMGL01000001.1"/>
</dbReference>
<keyword evidence="1" id="KW-0812">Transmembrane</keyword>
<keyword evidence="1" id="KW-0472">Membrane</keyword>
<proteinExistence type="predicted"/>
<feature type="transmembrane region" description="Helical" evidence="1">
    <location>
        <begin position="20"/>
        <end position="36"/>
    </location>
</feature>
<reference evidence="2 3" key="1">
    <citation type="journal article" date="2014" name="Int. J. Syst. Evol. Microbiol.">
        <title>Complete genome sequence of Corynebacterium casei LMG S-19264T (=DSM 44701T), isolated from a smear-ripened cheese.</title>
        <authorList>
            <consortium name="US DOE Joint Genome Institute (JGI-PGF)"/>
            <person name="Walter F."/>
            <person name="Albersmeier A."/>
            <person name="Kalinowski J."/>
            <person name="Ruckert C."/>
        </authorList>
    </citation>
    <scope>NUCLEOTIDE SEQUENCE [LARGE SCALE GENOMIC DNA]</scope>
    <source>
        <strain evidence="2 3">CGMCC 1.12925</strain>
    </source>
</reference>
<evidence type="ECO:0000313" key="3">
    <source>
        <dbReference type="Proteomes" id="UP000599688"/>
    </source>
</evidence>
<keyword evidence="3" id="KW-1185">Reference proteome</keyword>
<dbReference type="AlphaFoldDB" id="A0A916ZLA3"/>
<gene>
    <name evidence="2" type="ORF">GCM10010831_01070</name>
</gene>
<evidence type="ECO:0008006" key="4">
    <source>
        <dbReference type="Google" id="ProtNLM"/>
    </source>
</evidence>
<dbReference type="InterPro" id="IPR032809">
    <property type="entry name" value="Put_HupE_UreJ"/>
</dbReference>
<feature type="transmembrane region" description="Helical" evidence="1">
    <location>
        <begin position="133"/>
        <end position="159"/>
    </location>
</feature>
<feature type="transmembrane region" description="Helical" evidence="1">
    <location>
        <begin position="101"/>
        <end position="121"/>
    </location>
</feature>